<dbReference type="GO" id="GO:0004046">
    <property type="term" value="F:aminoacylase activity"/>
    <property type="evidence" value="ECO:0007669"/>
    <property type="project" value="UniProtKB-EC"/>
</dbReference>
<dbReference type="PANTHER" id="PTHR11014">
    <property type="entry name" value="PEPTIDASE M20 FAMILY MEMBER"/>
    <property type="match status" value="1"/>
</dbReference>
<evidence type="ECO:0000256" key="2">
    <source>
        <dbReference type="ARBA" id="ARBA00022801"/>
    </source>
</evidence>
<dbReference type="InterPro" id="IPR011650">
    <property type="entry name" value="Peptidase_M20_dimer"/>
</dbReference>
<protein>
    <submittedName>
        <fullName evidence="5">Aminoacylase</fullName>
        <ecNumber evidence="5">3.5.1.14</ecNumber>
    </submittedName>
</protein>
<accession>U5KLE8</accession>
<dbReference type="Pfam" id="PF01546">
    <property type="entry name" value="Peptidase_M20"/>
    <property type="match status" value="1"/>
</dbReference>
<dbReference type="InterPro" id="IPR002933">
    <property type="entry name" value="Peptidase_M20"/>
</dbReference>
<dbReference type="Pfam" id="PF07687">
    <property type="entry name" value="M20_dimer"/>
    <property type="match status" value="1"/>
</dbReference>
<dbReference type="FunFam" id="3.30.70.360:FF:000001">
    <property type="entry name" value="N-acetyldiaminopimelate deacetylase"/>
    <property type="match status" value="1"/>
</dbReference>
<dbReference type="GO" id="GO:0046872">
    <property type="term" value="F:metal ion binding"/>
    <property type="evidence" value="ECO:0007669"/>
    <property type="project" value="UniProtKB-KW"/>
</dbReference>
<dbReference type="Gene3D" id="3.40.630.10">
    <property type="entry name" value="Zn peptidases"/>
    <property type="match status" value="1"/>
</dbReference>
<evidence type="ECO:0000256" key="1">
    <source>
        <dbReference type="ARBA" id="ARBA00006153"/>
    </source>
</evidence>
<comment type="similarity">
    <text evidence="1">Belongs to the peptidase M20 family.</text>
</comment>
<evidence type="ECO:0000256" key="3">
    <source>
        <dbReference type="PIRSR" id="PIRSR005962-1"/>
    </source>
</evidence>
<feature type="binding site" evidence="3">
    <location>
        <position position="171"/>
    </location>
    <ligand>
        <name>Mn(2+)</name>
        <dbReference type="ChEBI" id="CHEBI:29035"/>
        <label>2</label>
    </ligand>
</feature>
<dbReference type="PIRSF" id="PIRSF005962">
    <property type="entry name" value="Pept_M20D_amidohydro"/>
    <property type="match status" value="1"/>
</dbReference>
<proteinExistence type="inferred from homology"/>
<dbReference type="Gene3D" id="3.30.70.360">
    <property type="match status" value="1"/>
</dbReference>
<feature type="binding site" evidence="3">
    <location>
        <position position="373"/>
    </location>
    <ligand>
        <name>Mn(2+)</name>
        <dbReference type="ChEBI" id="CHEBI:29035"/>
        <label>2</label>
    </ligand>
</feature>
<keyword evidence="3" id="KW-0479">Metal-binding</keyword>
<dbReference type="InterPro" id="IPR036264">
    <property type="entry name" value="Bact_exopeptidase_dim_dom"/>
</dbReference>
<dbReference type="SUPFAM" id="SSF53187">
    <property type="entry name" value="Zn-dependent exopeptidases"/>
    <property type="match status" value="1"/>
</dbReference>
<evidence type="ECO:0000313" key="5">
    <source>
        <dbReference type="EMBL" id="AGT02767.1"/>
    </source>
</evidence>
<dbReference type="NCBIfam" id="TIGR01891">
    <property type="entry name" value="amidohydrolases"/>
    <property type="match status" value="1"/>
</dbReference>
<sequence>MSTVAFADWMKECTEVAPEVVAWRRHIHAHPELSNEEMETAAYIKAALESFQCPALVIRQPIPNAVIADLQGGAGEGPKIALRADIDALPLMEDTCEPFKSTKDNVMHACGHDAHAAMLLGAAKVLCRHYPSIKGSVRFVFQHAEERHPGGAVVLCEMGEMKGVESIFGIHVMPQLPVGAVAVKEGVLLGTSDSFTLTVIGKGGHASQPHQTKDPVPVAAELVLAIQTIVARKVDPKLAPVITIPTMTTGPNESHNVISDTVKLMGTVRTLNYDVRTLVMTELERIAAGVTSAHGLTHELVFKKGYDMVNNDKEVTRVVRQVAEKLVGKERVITPEHAEFGGEDFSSYQRHVPGCFFILGTGNKSEGIVHIPHSNKFRVDERGLPIGVQAHVGYVFAKLVDAKLE</sequence>
<name>U5KLE8_9TRYP</name>
<comment type="cofactor">
    <cofactor evidence="3">
        <name>Mn(2+)</name>
        <dbReference type="ChEBI" id="CHEBI:29035"/>
    </cofactor>
    <text evidence="3">The Mn(2+) ion enhances activity.</text>
</comment>
<dbReference type="PANTHER" id="PTHR11014:SF63">
    <property type="entry name" value="METALLOPEPTIDASE, PUTATIVE (AFU_ORTHOLOGUE AFUA_6G09600)-RELATED"/>
    <property type="match status" value="1"/>
</dbReference>
<evidence type="ECO:0000259" key="4">
    <source>
        <dbReference type="Pfam" id="PF07687"/>
    </source>
</evidence>
<keyword evidence="3" id="KW-0464">Manganese</keyword>
<reference evidence="5" key="1">
    <citation type="submission" date="2013-02" db="EMBL/GenBank/DDBJ databases">
        <title>Genomic Cooperation Between Trypanosomatids and Their Bacterial Endosymbionts in the Synthesis of Essential Amino Acids Heavily Influenced by Multiple Lateral Gene Transfer Events.</title>
        <authorList>
            <person name="Alves J.M.P."/>
            <person name="Klein C."/>
            <person name="Maia da Silva F."/>
            <person name="Costa Martins A.G."/>
            <person name="Serrano M.G."/>
            <person name="Buck G.A."/>
            <person name="Vasconcelos A.T.R."/>
            <person name="France-Sagot M."/>
            <person name="Teixeira M.M.G."/>
            <person name="Motta M.C.M."/>
            <person name="Camargo E.P."/>
        </authorList>
    </citation>
    <scope>NUCLEOTIDE SEQUENCE</scope>
</reference>
<dbReference type="InterPro" id="IPR017439">
    <property type="entry name" value="Amidohydrolase"/>
</dbReference>
<dbReference type="SUPFAM" id="SSF55031">
    <property type="entry name" value="Bacterial exopeptidase dimerisation domain"/>
    <property type="match status" value="1"/>
</dbReference>
<feature type="binding site" evidence="3">
    <location>
        <position position="112"/>
    </location>
    <ligand>
        <name>Mn(2+)</name>
        <dbReference type="ChEBI" id="CHEBI:29035"/>
        <label>2</label>
    </ligand>
</feature>
<dbReference type="AlphaFoldDB" id="U5KLE8"/>
<organism evidence="5">
    <name type="scientific">Angomonas desouzai</name>
    <dbReference type="NCBI Taxonomy" id="59800"/>
    <lineage>
        <taxon>Eukaryota</taxon>
        <taxon>Discoba</taxon>
        <taxon>Euglenozoa</taxon>
        <taxon>Kinetoplastea</taxon>
        <taxon>Metakinetoplastina</taxon>
        <taxon>Trypanosomatida</taxon>
        <taxon>Trypanosomatidae</taxon>
        <taxon>Strigomonadinae</taxon>
        <taxon>Angomonas</taxon>
    </lineage>
</organism>
<feature type="binding site" evidence="3">
    <location>
        <position position="146"/>
    </location>
    <ligand>
        <name>Mn(2+)</name>
        <dbReference type="ChEBI" id="CHEBI:29035"/>
        <label>2</label>
    </ligand>
</feature>
<keyword evidence="2 5" id="KW-0378">Hydrolase</keyword>
<dbReference type="EC" id="3.5.1.14" evidence="5"/>
<feature type="domain" description="Peptidase M20 dimerisation" evidence="4">
    <location>
        <begin position="194"/>
        <end position="287"/>
    </location>
</feature>
<dbReference type="EMBL" id="KC584039">
    <property type="protein sequence ID" value="AGT02767.1"/>
    <property type="molecule type" value="Genomic_DNA"/>
</dbReference>
<feature type="binding site" evidence="3">
    <location>
        <position position="110"/>
    </location>
    <ligand>
        <name>Mn(2+)</name>
        <dbReference type="ChEBI" id="CHEBI:29035"/>
        <label>2</label>
    </ligand>
</feature>